<dbReference type="Proteomes" id="UP000092498">
    <property type="component" value="Chromosome"/>
</dbReference>
<dbReference type="AlphaFoldDB" id="A0A1B1AF28"/>
<dbReference type="RefSeq" id="WP_066768107.1">
    <property type="nucleotide sequence ID" value="NZ_CP013244.1"/>
</dbReference>
<dbReference type="EMBL" id="CP013244">
    <property type="protein sequence ID" value="ANP45173.1"/>
    <property type="molecule type" value="Genomic_DNA"/>
</dbReference>
<name>A0A1B1AF28_9PROT</name>
<protein>
    <recommendedName>
        <fullName evidence="4">Lipoprotein</fullName>
    </recommendedName>
</protein>
<feature type="chain" id="PRO_5008518682" description="Lipoprotein" evidence="1">
    <location>
        <begin position="22"/>
        <end position="106"/>
    </location>
</feature>
<dbReference type="InParanoid" id="A0A1B1AF28"/>
<dbReference type="KEGG" id="cbot:ATE48_04205"/>
<organism evidence="2 3">
    <name type="scientific">Candidatus Viadribacter manganicus</name>
    <dbReference type="NCBI Taxonomy" id="1759059"/>
    <lineage>
        <taxon>Bacteria</taxon>
        <taxon>Pseudomonadati</taxon>
        <taxon>Pseudomonadota</taxon>
        <taxon>Alphaproteobacteria</taxon>
        <taxon>Hyphomonadales</taxon>
        <taxon>Hyphomonadaceae</taxon>
        <taxon>Candidatus Viadribacter</taxon>
    </lineage>
</organism>
<sequence>MRIVVALTALVLAACTQQPVAYTPDVERNFMTACEIQGASNALCGCTWDRIEADIPPDDFAALERLPGPQREDHPMTAQINGYVEACNASLATESAPSAEDPVPAP</sequence>
<dbReference type="OrthoDB" id="6636552at2"/>
<evidence type="ECO:0000313" key="3">
    <source>
        <dbReference type="Proteomes" id="UP000092498"/>
    </source>
</evidence>
<evidence type="ECO:0000313" key="2">
    <source>
        <dbReference type="EMBL" id="ANP45173.1"/>
    </source>
</evidence>
<keyword evidence="1" id="KW-0732">Signal</keyword>
<proteinExistence type="predicted"/>
<reference evidence="2 3" key="1">
    <citation type="submission" date="2015-11" db="EMBL/GenBank/DDBJ databases">
        <title>Whole-Genome Sequence of Candidatus Oderbacter manganicum from the National Park Lower Oder Valley, Germany.</title>
        <authorList>
            <person name="Braun B."/>
            <person name="Liere K."/>
            <person name="Szewzyk U."/>
        </authorList>
    </citation>
    <scope>NUCLEOTIDE SEQUENCE [LARGE SCALE GENOMIC DNA]</scope>
    <source>
        <strain evidence="2 3">OTSz_A_272</strain>
    </source>
</reference>
<dbReference type="STRING" id="1759059.ATE48_04205"/>
<accession>A0A1B1AF28</accession>
<keyword evidence="3" id="KW-1185">Reference proteome</keyword>
<feature type="signal peptide" evidence="1">
    <location>
        <begin position="1"/>
        <end position="21"/>
    </location>
</feature>
<gene>
    <name evidence="2" type="ORF">ATE48_04205</name>
</gene>
<dbReference type="PROSITE" id="PS51257">
    <property type="entry name" value="PROKAR_LIPOPROTEIN"/>
    <property type="match status" value="1"/>
</dbReference>
<evidence type="ECO:0008006" key="4">
    <source>
        <dbReference type="Google" id="ProtNLM"/>
    </source>
</evidence>
<evidence type="ECO:0000256" key="1">
    <source>
        <dbReference type="SAM" id="SignalP"/>
    </source>
</evidence>